<dbReference type="InterPro" id="IPR003317">
    <property type="entry name" value="Cyt-d_oxidase_su2"/>
</dbReference>
<comment type="subcellular location">
    <subcellularLocation>
        <location evidence="1">Cell membrane</location>
        <topology evidence="1">Multi-pass membrane protein</topology>
    </subcellularLocation>
</comment>
<dbReference type="GO" id="GO:0009055">
    <property type="term" value="F:electron transfer activity"/>
    <property type="evidence" value="ECO:0007669"/>
    <property type="project" value="TreeGrafter"/>
</dbReference>
<dbReference type="PANTHER" id="PTHR43141">
    <property type="entry name" value="CYTOCHROME BD2 SUBUNIT II"/>
    <property type="match status" value="1"/>
</dbReference>
<dbReference type="GO" id="GO:0019646">
    <property type="term" value="P:aerobic electron transport chain"/>
    <property type="evidence" value="ECO:0007669"/>
    <property type="project" value="TreeGrafter"/>
</dbReference>
<name>A0A948W1X3_UNCEI</name>
<comment type="caution">
    <text evidence="8">The sequence shown here is derived from an EMBL/GenBank/DDBJ whole genome shotgun (WGS) entry which is preliminary data.</text>
</comment>
<feature type="transmembrane region" description="Helical" evidence="7">
    <location>
        <begin position="112"/>
        <end position="136"/>
    </location>
</feature>
<sequence length="347" mass="37432">MEMLWFMLAAVMVAIYVVMDGFDFGAGALHLWVAKNDRERRQVLAAIGPFWDGNEVWLLAGGGVLLLAFPKVLASGLSGFYLAIMLILWVLILRGISIEFRSHIKDGMWHAFWDATFATASTLAPVLFGAALGNLIRGVPFQEDGWFALSLFESFSPRGELGLLDWYTVLAGVLALAALLHHGALFLAWKTDGLVRERSLKAASRLFPAVIVLLIAATAATAALVPDLYAALAARPLAWLATILFVAGLAGAFFARRAGRDLLAFVSSGGFLLGHLGATAASIYPVMIRSIDTPSQSLTAGNAAASHESLLAGLRWWPVGFVLAIFYVVVLFRLHRGRVQATDSEGY</sequence>
<evidence type="ECO:0000256" key="7">
    <source>
        <dbReference type="SAM" id="Phobius"/>
    </source>
</evidence>
<comment type="similarity">
    <text evidence="2">Belongs to the cytochrome ubiquinol oxidase subunit 2 family.</text>
</comment>
<accession>A0A948W1X3</accession>
<keyword evidence="4 7" id="KW-0812">Transmembrane</keyword>
<dbReference type="GO" id="GO:0070069">
    <property type="term" value="C:cytochrome complex"/>
    <property type="evidence" value="ECO:0007669"/>
    <property type="project" value="TreeGrafter"/>
</dbReference>
<keyword evidence="3" id="KW-1003">Cell membrane</keyword>
<evidence type="ECO:0000256" key="3">
    <source>
        <dbReference type="ARBA" id="ARBA00022475"/>
    </source>
</evidence>
<feature type="transmembrane region" description="Helical" evidence="7">
    <location>
        <begin position="262"/>
        <end position="284"/>
    </location>
</feature>
<evidence type="ECO:0000256" key="6">
    <source>
        <dbReference type="ARBA" id="ARBA00023136"/>
    </source>
</evidence>
<feature type="transmembrane region" description="Helical" evidence="7">
    <location>
        <begin position="166"/>
        <end position="186"/>
    </location>
</feature>
<proteinExistence type="inferred from homology"/>
<dbReference type="EMBL" id="JAHJDP010000002">
    <property type="protein sequence ID" value="MBU2689317.1"/>
    <property type="molecule type" value="Genomic_DNA"/>
</dbReference>
<feature type="transmembrane region" description="Helical" evidence="7">
    <location>
        <begin position="55"/>
        <end position="74"/>
    </location>
</feature>
<dbReference type="Proteomes" id="UP000777784">
    <property type="component" value="Unassembled WGS sequence"/>
</dbReference>
<dbReference type="PIRSF" id="PIRSF000267">
    <property type="entry name" value="Cyt_oxidse_sub2"/>
    <property type="match status" value="1"/>
</dbReference>
<feature type="transmembrane region" description="Helical" evidence="7">
    <location>
        <begin position="6"/>
        <end position="34"/>
    </location>
</feature>
<feature type="transmembrane region" description="Helical" evidence="7">
    <location>
        <begin position="206"/>
        <end position="225"/>
    </location>
</feature>
<dbReference type="PANTHER" id="PTHR43141:SF4">
    <property type="entry name" value="CYTOCHROME BD2 SUBUNIT II"/>
    <property type="match status" value="1"/>
</dbReference>
<evidence type="ECO:0000313" key="8">
    <source>
        <dbReference type="EMBL" id="MBU2689317.1"/>
    </source>
</evidence>
<protein>
    <submittedName>
        <fullName evidence="8">Cytochrome d ubiquinol oxidase subunit II</fullName>
    </submittedName>
</protein>
<evidence type="ECO:0000256" key="2">
    <source>
        <dbReference type="ARBA" id="ARBA00007543"/>
    </source>
</evidence>
<feature type="transmembrane region" description="Helical" evidence="7">
    <location>
        <begin position="80"/>
        <end position="100"/>
    </location>
</feature>
<organism evidence="8 9">
    <name type="scientific">Eiseniibacteriota bacterium</name>
    <dbReference type="NCBI Taxonomy" id="2212470"/>
    <lineage>
        <taxon>Bacteria</taxon>
        <taxon>Candidatus Eiseniibacteriota</taxon>
    </lineage>
</organism>
<dbReference type="GO" id="GO:0005886">
    <property type="term" value="C:plasma membrane"/>
    <property type="evidence" value="ECO:0007669"/>
    <property type="project" value="UniProtKB-SubCell"/>
</dbReference>
<dbReference type="AlphaFoldDB" id="A0A948W1X3"/>
<evidence type="ECO:0000256" key="4">
    <source>
        <dbReference type="ARBA" id="ARBA00022692"/>
    </source>
</evidence>
<gene>
    <name evidence="8" type="primary">cydB</name>
    <name evidence="8" type="ORF">KJ970_00185</name>
</gene>
<dbReference type="NCBIfam" id="TIGR00203">
    <property type="entry name" value="cydB"/>
    <property type="match status" value="1"/>
</dbReference>
<reference evidence="8" key="1">
    <citation type="submission" date="2021-05" db="EMBL/GenBank/DDBJ databases">
        <title>Energy efficiency and biological interactions define the core microbiome of deep oligotrophic groundwater.</title>
        <authorList>
            <person name="Mehrshad M."/>
            <person name="Lopez-Fernandez M."/>
            <person name="Bell E."/>
            <person name="Bernier-Latmani R."/>
            <person name="Bertilsson S."/>
            <person name="Dopson M."/>
        </authorList>
    </citation>
    <scope>NUCLEOTIDE SEQUENCE</scope>
    <source>
        <strain evidence="8">Modern_marine.mb.64</strain>
    </source>
</reference>
<dbReference type="Pfam" id="PF02322">
    <property type="entry name" value="Cyt_bd_oxida_II"/>
    <property type="match status" value="1"/>
</dbReference>
<evidence type="ECO:0000256" key="5">
    <source>
        <dbReference type="ARBA" id="ARBA00022989"/>
    </source>
</evidence>
<dbReference type="GO" id="GO:0016682">
    <property type="term" value="F:oxidoreductase activity, acting on diphenols and related substances as donors, oxygen as acceptor"/>
    <property type="evidence" value="ECO:0007669"/>
    <property type="project" value="TreeGrafter"/>
</dbReference>
<evidence type="ECO:0000256" key="1">
    <source>
        <dbReference type="ARBA" id="ARBA00004651"/>
    </source>
</evidence>
<evidence type="ECO:0000313" key="9">
    <source>
        <dbReference type="Proteomes" id="UP000777784"/>
    </source>
</evidence>
<feature type="transmembrane region" description="Helical" evidence="7">
    <location>
        <begin position="237"/>
        <end position="255"/>
    </location>
</feature>
<keyword evidence="6 7" id="KW-0472">Membrane</keyword>
<keyword evidence="5 7" id="KW-1133">Transmembrane helix</keyword>
<feature type="transmembrane region" description="Helical" evidence="7">
    <location>
        <begin position="316"/>
        <end position="334"/>
    </location>
</feature>